<evidence type="ECO:0000256" key="1">
    <source>
        <dbReference type="SAM" id="MobiDB-lite"/>
    </source>
</evidence>
<dbReference type="AlphaFoldDB" id="A0A8J3S6I2"/>
<proteinExistence type="predicted"/>
<evidence type="ECO:0000313" key="2">
    <source>
        <dbReference type="EMBL" id="GIH89216.1"/>
    </source>
</evidence>
<sequence>MPIMASTGNKIRILVKVLPLIAAVIVGLAVATVPRLVGMSPAAHTTSTEPAPLPTGPNWETEPEEPAPLPTGPNWETEPAPEPTTSAGCAGTDW</sequence>
<dbReference type="EMBL" id="BOOI01000116">
    <property type="protein sequence ID" value="GIH89216.1"/>
    <property type="molecule type" value="Genomic_DNA"/>
</dbReference>
<keyword evidence="3" id="KW-1185">Reference proteome</keyword>
<dbReference type="Proteomes" id="UP000655044">
    <property type="component" value="Unassembled WGS sequence"/>
</dbReference>
<accession>A0A8J3S6I2</accession>
<feature type="region of interest" description="Disordered" evidence="1">
    <location>
        <begin position="41"/>
        <end position="94"/>
    </location>
</feature>
<reference evidence="2" key="1">
    <citation type="submission" date="2021-01" db="EMBL/GenBank/DDBJ databases">
        <title>Whole genome shotgun sequence of Planobispora rosea NBRC 15558.</title>
        <authorList>
            <person name="Komaki H."/>
            <person name="Tamura T."/>
        </authorList>
    </citation>
    <scope>NUCLEOTIDE SEQUENCE</scope>
    <source>
        <strain evidence="2">NBRC 15558</strain>
    </source>
</reference>
<dbReference type="RefSeq" id="WP_189244095.1">
    <property type="nucleotide sequence ID" value="NZ_BMQP01000077.1"/>
</dbReference>
<comment type="caution">
    <text evidence="2">The sequence shown here is derived from an EMBL/GenBank/DDBJ whole genome shotgun (WGS) entry which is preliminary data.</text>
</comment>
<gene>
    <name evidence="2" type="ORF">Pro02_76240</name>
</gene>
<evidence type="ECO:0000313" key="3">
    <source>
        <dbReference type="Proteomes" id="UP000655044"/>
    </source>
</evidence>
<protein>
    <submittedName>
        <fullName evidence="2">Uncharacterized protein</fullName>
    </submittedName>
</protein>
<name>A0A8J3S6I2_PLARO</name>
<organism evidence="2 3">
    <name type="scientific">Planobispora rosea</name>
    <dbReference type="NCBI Taxonomy" id="35762"/>
    <lineage>
        <taxon>Bacteria</taxon>
        <taxon>Bacillati</taxon>
        <taxon>Actinomycetota</taxon>
        <taxon>Actinomycetes</taxon>
        <taxon>Streptosporangiales</taxon>
        <taxon>Streptosporangiaceae</taxon>
        <taxon>Planobispora</taxon>
    </lineage>
</organism>